<sequence length="484" mass="56805">IDTMPSQFNDPSVYIWDMYRTKGNGLTKVEGLKLPKRRIHCADYASIRLQITMLRSTHISHFYFALEWTSVVSKENVSQVNHTVLHYYRCFLSELVRVNITPVVALWQSMAEHQGIPFALYKMGAWENLTTVQAFLEYARLCFKELGKFVNMWITMHEPPVRNLTSRAGHNLLKAHALVWHLYDREFRKSQKGIISIALHADWVEPASPFSKNDNNTSERILEFDIGRLAEPIFLSGDYPKVMREWYSRKNNHNVFDFHLPTFTKEEKHMIRGTYDFFALTHYTTELVHWEVEDLARYDHGLEVQFIMDITFLQSAHKNAVVPWGLRKTLNWVKSKYGDVPIYILANGIDDGHLEDKLRVYYMQHYINEALKATLIDGVNLHGYFAYAFTDKMDPQFGLFKYVANKYEAKDSKILYRKIIDNNGFPGVEATPVPCIEEIFECADCHFFQTRKYLLAFVAFICFIFIITVFMITYYSKKAKKRYK</sequence>
<reference evidence="6" key="1">
    <citation type="journal article" date="2017" name="Nat. Commun.">
        <title>The North American bullfrog draft genome provides insight into hormonal regulation of long noncoding RNA.</title>
        <authorList>
            <person name="Hammond S.A."/>
            <person name="Warren R.L."/>
            <person name="Vandervalk B.P."/>
            <person name="Kucuk E."/>
            <person name="Khan H."/>
            <person name="Gibb E.A."/>
            <person name="Pandoh P."/>
            <person name="Kirk H."/>
            <person name="Zhao Y."/>
            <person name="Jones M."/>
            <person name="Mungall A.J."/>
            <person name="Coope R."/>
            <person name="Pleasance S."/>
            <person name="Moore R.A."/>
            <person name="Holt R.A."/>
            <person name="Round J.M."/>
            <person name="Ohora S."/>
            <person name="Walle B.V."/>
            <person name="Veldhoen N."/>
            <person name="Helbing C.C."/>
            <person name="Birol I."/>
        </authorList>
    </citation>
    <scope>NUCLEOTIDE SEQUENCE [LARGE SCALE GENOMIC DNA]</scope>
</reference>
<dbReference type="EMBL" id="KZ059623">
    <property type="protein sequence ID" value="PIO14173.1"/>
    <property type="molecule type" value="Genomic_DNA"/>
</dbReference>
<comment type="similarity">
    <text evidence="1">Belongs to the glycosyl hydrolase 1 family.</text>
</comment>
<evidence type="ECO:0000256" key="1">
    <source>
        <dbReference type="RuleBase" id="RU003690"/>
    </source>
</evidence>
<reference evidence="5" key="2">
    <citation type="submission" date="2017-08" db="EMBL/GenBank/DDBJ databases">
        <title>Assembly of the North American Bullfrog Genome.</title>
        <authorList>
            <person name="Warren R.L."/>
            <person name="Vandervalk B.P."/>
            <person name="Kucuk E."/>
            <person name="Birol I."/>
            <person name="Helbing C."/>
            <person name="Pandoh P."/>
            <person name="Behsaz B."/>
            <person name="Mohamadi H."/>
            <person name="Chu J."/>
            <person name="Jackman S."/>
            <person name="Hammond S.A."/>
            <person name="Veldhoen N."/>
            <person name="Kirk H."/>
            <person name="Zhao Y."/>
            <person name="Coope R."/>
            <person name="Pleasance S."/>
            <person name="Moore R."/>
            <person name="Holt R."/>
        </authorList>
    </citation>
    <scope>NUCLEOTIDE SEQUENCE</scope>
    <source>
        <strain evidence="5">Bruno</strain>
        <tissue evidence="5">Liver</tissue>
    </source>
</reference>
<dbReference type="InterPro" id="IPR001360">
    <property type="entry name" value="Glyco_hydro_1"/>
</dbReference>
<evidence type="ECO:0000313" key="5">
    <source>
        <dbReference type="EMBL" id="PIO14626.1"/>
    </source>
</evidence>
<feature type="transmembrane region" description="Helical" evidence="2">
    <location>
        <begin position="453"/>
        <end position="475"/>
    </location>
</feature>
<dbReference type="PANTHER" id="PTHR10353:SF10">
    <property type="entry name" value="KLOTHO"/>
    <property type="match status" value="1"/>
</dbReference>
<evidence type="ECO:0008006" key="7">
    <source>
        <dbReference type="Google" id="ProtNLM"/>
    </source>
</evidence>
<dbReference type="GO" id="GO:0005975">
    <property type="term" value="P:carbohydrate metabolic process"/>
    <property type="evidence" value="ECO:0007669"/>
    <property type="project" value="InterPro"/>
</dbReference>
<protein>
    <recommendedName>
        <fullName evidence="7">Klotho</fullName>
    </recommendedName>
</protein>
<dbReference type="GO" id="GO:0008422">
    <property type="term" value="F:beta-glucosidase activity"/>
    <property type="evidence" value="ECO:0007669"/>
    <property type="project" value="TreeGrafter"/>
</dbReference>
<dbReference type="Pfam" id="PF00232">
    <property type="entry name" value="Glyco_hydro_1"/>
    <property type="match status" value="2"/>
</dbReference>
<evidence type="ECO:0000313" key="4">
    <source>
        <dbReference type="EMBL" id="PIO14173.1"/>
    </source>
</evidence>
<feature type="non-terminal residue" evidence="5">
    <location>
        <position position="1"/>
    </location>
</feature>
<dbReference type="OrthoDB" id="65569at2759"/>
<dbReference type="SUPFAM" id="SSF51445">
    <property type="entry name" value="(Trans)glycosidases"/>
    <property type="match status" value="1"/>
</dbReference>
<dbReference type="FunFam" id="3.20.20.80:FF:000042">
    <property type="entry name" value="Klotho"/>
    <property type="match status" value="1"/>
</dbReference>
<proteinExistence type="inferred from homology"/>
<dbReference type="EMBL" id="KV996902">
    <property type="protein sequence ID" value="PIO14626.1"/>
    <property type="molecule type" value="Genomic_DNA"/>
</dbReference>
<accession>A0A2G9QGB2</accession>
<dbReference type="AlphaFoldDB" id="A0A2G9QGB2"/>
<dbReference type="PRINTS" id="PR00131">
    <property type="entry name" value="GLHYDRLASE1"/>
</dbReference>
<evidence type="ECO:0000256" key="2">
    <source>
        <dbReference type="SAM" id="Phobius"/>
    </source>
</evidence>
<name>A0A2G9QGB2_AQUCT</name>
<dbReference type="Gene3D" id="3.20.20.80">
    <property type="entry name" value="Glycosidases"/>
    <property type="match status" value="1"/>
</dbReference>
<keyword evidence="2" id="KW-1133">Transmembrane helix</keyword>
<dbReference type="PANTHER" id="PTHR10353">
    <property type="entry name" value="GLYCOSYL HYDROLASE"/>
    <property type="match status" value="1"/>
</dbReference>
<evidence type="ECO:0000313" key="6">
    <source>
        <dbReference type="Proteomes" id="UP000228934"/>
    </source>
</evidence>
<evidence type="ECO:0000313" key="3">
    <source>
        <dbReference type="EMBL" id="PIO14056.1"/>
    </source>
</evidence>
<dbReference type="EMBL" id="KZ059640">
    <property type="protein sequence ID" value="PIO14056.1"/>
    <property type="molecule type" value="Genomic_DNA"/>
</dbReference>
<keyword evidence="2" id="KW-0472">Membrane</keyword>
<dbReference type="InterPro" id="IPR017853">
    <property type="entry name" value="GH"/>
</dbReference>
<dbReference type="Proteomes" id="UP000228934">
    <property type="component" value="Unassembled WGS sequence"/>
</dbReference>
<gene>
    <name evidence="5" type="ORF">AB205_0007870</name>
    <name evidence="3" type="ORF">AB205_0088770</name>
    <name evidence="4" type="ORF">AB205_0173710</name>
</gene>
<keyword evidence="6" id="KW-1185">Reference proteome</keyword>
<organism evidence="5 6">
    <name type="scientific">Aquarana catesbeiana</name>
    <name type="common">American bullfrog</name>
    <name type="synonym">Rana catesbeiana</name>
    <dbReference type="NCBI Taxonomy" id="8400"/>
    <lineage>
        <taxon>Eukaryota</taxon>
        <taxon>Metazoa</taxon>
        <taxon>Chordata</taxon>
        <taxon>Craniata</taxon>
        <taxon>Vertebrata</taxon>
        <taxon>Euteleostomi</taxon>
        <taxon>Amphibia</taxon>
        <taxon>Batrachia</taxon>
        <taxon>Anura</taxon>
        <taxon>Neobatrachia</taxon>
        <taxon>Ranoidea</taxon>
        <taxon>Ranidae</taxon>
        <taxon>Aquarana</taxon>
    </lineage>
</organism>
<keyword evidence="2" id="KW-0812">Transmembrane</keyword>